<gene>
    <name evidence="1" type="ORF">BD311DRAFT_759860</name>
</gene>
<dbReference type="OrthoDB" id="2758341at2759"/>
<organism evidence="1">
    <name type="scientific">Dichomitus squalens</name>
    <dbReference type="NCBI Taxonomy" id="114155"/>
    <lineage>
        <taxon>Eukaryota</taxon>
        <taxon>Fungi</taxon>
        <taxon>Dikarya</taxon>
        <taxon>Basidiomycota</taxon>
        <taxon>Agaricomycotina</taxon>
        <taxon>Agaricomycetes</taxon>
        <taxon>Polyporales</taxon>
        <taxon>Polyporaceae</taxon>
        <taxon>Dichomitus</taxon>
    </lineage>
</organism>
<accession>A0A4V2K065</accession>
<dbReference type="AlphaFoldDB" id="A0A4V2K065"/>
<protein>
    <submittedName>
        <fullName evidence="1">Uncharacterized protein</fullName>
    </submittedName>
</protein>
<dbReference type="EMBL" id="ML143429">
    <property type="protein sequence ID" value="TBU27693.1"/>
    <property type="molecule type" value="Genomic_DNA"/>
</dbReference>
<evidence type="ECO:0000313" key="1">
    <source>
        <dbReference type="EMBL" id="TBU27693.1"/>
    </source>
</evidence>
<proteinExistence type="predicted"/>
<dbReference type="Proteomes" id="UP000292957">
    <property type="component" value="Unassembled WGS sequence"/>
</dbReference>
<reference evidence="1" key="1">
    <citation type="submission" date="2019-01" db="EMBL/GenBank/DDBJ databases">
        <title>Draft genome sequences of three monokaryotic isolates of the white-rot basidiomycete fungus Dichomitus squalens.</title>
        <authorList>
            <consortium name="DOE Joint Genome Institute"/>
            <person name="Lopez S.C."/>
            <person name="Andreopoulos B."/>
            <person name="Pangilinan J."/>
            <person name="Lipzen A."/>
            <person name="Riley R."/>
            <person name="Ahrendt S."/>
            <person name="Ng V."/>
            <person name="Barry K."/>
            <person name="Daum C."/>
            <person name="Grigoriev I.V."/>
            <person name="Hilden K.S."/>
            <person name="Makela M.R."/>
            <person name="de Vries R.P."/>
        </authorList>
    </citation>
    <scope>NUCLEOTIDE SEQUENCE [LARGE SCALE GENOMIC DNA]</scope>
    <source>
        <strain evidence="1">OM18370.1</strain>
    </source>
</reference>
<sequence length="78" mass="8413">MSLPARLGDETCGSLRSAWISTLGLAWASMMPGLRGLGKCILTASLTRPSFAICTLVVRYSRGRYQGYVDCFTVCTSS</sequence>
<name>A0A4V2K065_9APHY</name>